<keyword evidence="10" id="KW-1185">Reference proteome</keyword>
<reference evidence="9 10" key="1">
    <citation type="submission" date="2011-09" db="EMBL/GenBank/DDBJ databases">
        <title>The draft genome of Treponema saccharophilum DSM 2985.</title>
        <authorList>
            <consortium name="US DOE Joint Genome Institute (JGI-PGF)"/>
            <person name="Lucas S."/>
            <person name="Copeland A."/>
            <person name="Lapidus A."/>
            <person name="Glavina del Rio T."/>
            <person name="Dalin E."/>
            <person name="Tice H."/>
            <person name="Bruce D."/>
            <person name="Goodwin L."/>
            <person name="Pitluck S."/>
            <person name="Peters L."/>
            <person name="Kyrpides N."/>
            <person name="Mavromatis K."/>
            <person name="Ivanova N."/>
            <person name="Markowitz V."/>
            <person name="Cheng J.-F."/>
            <person name="Hugenholtz P."/>
            <person name="Woyke T."/>
            <person name="Wu D."/>
            <person name="Gronow S."/>
            <person name="Wellnitz S."/>
            <person name="Brambilla E."/>
            <person name="Klenk H.-P."/>
            <person name="Eisen J.A."/>
        </authorList>
    </citation>
    <scope>NUCLEOTIDE SEQUENCE [LARGE SCALE GENOMIC DNA]</scope>
    <source>
        <strain evidence="9 10">DSM 2985</strain>
    </source>
</reference>
<evidence type="ECO:0000313" key="9">
    <source>
        <dbReference type="EMBL" id="EIC00607.1"/>
    </source>
</evidence>
<dbReference type="InterPro" id="IPR004610">
    <property type="entry name" value="RecJ"/>
</dbReference>
<keyword evidence="3" id="KW-0540">Nuclease</keyword>
<dbReference type="SUPFAM" id="SSF64182">
    <property type="entry name" value="DHH phosphoesterases"/>
    <property type="match status" value="2"/>
</dbReference>
<gene>
    <name evidence="9" type="ORF">TresaDRAFT_0080</name>
</gene>
<dbReference type="Gene3D" id="2.40.50.460">
    <property type="match status" value="1"/>
</dbReference>
<evidence type="ECO:0000313" key="10">
    <source>
        <dbReference type="Proteomes" id="UP000003571"/>
    </source>
</evidence>
<dbReference type="PANTHER" id="PTHR30255:SF2">
    <property type="entry name" value="SINGLE-STRANDED-DNA-SPECIFIC EXONUCLEASE RECJ"/>
    <property type="match status" value="1"/>
</dbReference>
<dbReference type="Pfam" id="PF17768">
    <property type="entry name" value="RecJ_OB"/>
    <property type="match status" value="1"/>
</dbReference>
<evidence type="ECO:0000256" key="4">
    <source>
        <dbReference type="ARBA" id="ARBA00022801"/>
    </source>
</evidence>
<evidence type="ECO:0000256" key="3">
    <source>
        <dbReference type="ARBA" id="ARBA00022722"/>
    </source>
</evidence>
<dbReference type="GO" id="GO:0006310">
    <property type="term" value="P:DNA recombination"/>
    <property type="evidence" value="ECO:0007669"/>
    <property type="project" value="InterPro"/>
</dbReference>
<feature type="domain" description="RecJ OB" evidence="8">
    <location>
        <begin position="609"/>
        <end position="720"/>
    </location>
</feature>
<dbReference type="PATRIC" id="fig|907348.3.peg.2661"/>
<comment type="caution">
    <text evidence="9">The sequence shown here is derived from an EMBL/GenBank/DDBJ whole genome shotgun (WGS) entry which is preliminary data.</text>
</comment>
<protein>
    <recommendedName>
        <fullName evidence="2">Single-stranded-DNA-specific exonuclease RecJ</fullName>
    </recommendedName>
</protein>
<evidence type="ECO:0000259" key="6">
    <source>
        <dbReference type="Pfam" id="PF01368"/>
    </source>
</evidence>
<feature type="domain" description="DHHA1" evidence="7">
    <location>
        <begin position="492"/>
        <end position="594"/>
    </location>
</feature>
<evidence type="ECO:0000259" key="8">
    <source>
        <dbReference type="Pfam" id="PF17768"/>
    </source>
</evidence>
<dbReference type="NCBIfam" id="TIGR00644">
    <property type="entry name" value="recJ"/>
    <property type="match status" value="1"/>
</dbReference>
<dbReference type="RefSeq" id="WP_002706265.1">
    <property type="nucleotide sequence ID" value="NZ_AGRW01000054.1"/>
</dbReference>
<dbReference type="GO" id="GO:0008409">
    <property type="term" value="F:5'-3' exonuclease activity"/>
    <property type="evidence" value="ECO:0007669"/>
    <property type="project" value="InterPro"/>
</dbReference>
<dbReference type="InterPro" id="IPR038763">
    <property type="entry name" value="DHH_sf"/>
</dbReference>
<feature type="domain" description="DDH" evidence="6">
    <location>
        <begin position="78"/>
        <end position="214"/>
    </location>
</feature>
<dbReference type="InterPro" id="IPR003156">
    <property type="entry name" value="DHHA1_dom"/>
</dbReference>
<keyword evidence="5 9" id="KW-0269">Exonuclease</keyword>
<accession>H7ENX4</accession>
<dbReference type="EMBL" id="AGRW01000054">
    <property type="protein sequence ID" value="EIC00607.1"/>
    <property type="molecule type" value="Genomic_DNA"/>
</dbReference>
<dbReference type="GO" id="GO:0006281">
    <property type="term" value="P:DNA repair"/>
    <property type="evidence" value="ECO:0007669"/>
    <property type="project" value="InterPro"/>
</dbReference>
<dbReference type="AlphaFoldDB" id="H7ENX4"/>
<dbReference type="STRING" id="907348.TresaDRAFT_0080"/>
<dbReference type="OrthoDB" id="9809852at2"/>
<evidence type="ECO:0000256" key="5">
    <source>
        <dbReference type="ARBA" id="ARBA00022839"/>
    </source>
</evidence>
<organism evidence="9 10">
    <name type="scientific">Treponema saccharophilum DSM 2985</name>
    <dbReference type="NCBI Taxonomy" id="907348"/>
    <lineage>
        <taxon>Bacteria</taxon>
        <taxon>Pseudomonadati</taxon>
        <taxon>Spirochaetota</taxon>
        <taxon>Spirochaetia</taxon>
        <taxon>Spirochaetales</taxon>
        <taxon>Treponemataceae</taxon>
        <taxon>Treponema</taxon>
    </lineage>
</organism>
<proteinExistence type="inferred from homology"/>
<sequence length="726" mass="80620">MKNWNKKQVPREIVAGLNAKYGIDALTASILARRGITEGKDVQFFMEDNERFMHSPFLFKNMEEVVDRILQAKDEGEKVLIFGDRDVDGITSTTVLHDFLTSLGMDVTYRLPAGADPYGLNMGAIDDFAAAVEEDFKRGKGALIITVDCGISNVSEISYATEKGMEVIVLDHHNPPEVLPEPAIIIDPKCEDSGYPFKDISGCAVAYKVVSALRFALAEPIYGMEIALLDANVTGGDCVVDVIRTKNLTERGTFSVRIPQGKSIMETELPNILRNQHIYIWDKAKFSAIFGTDSFNFADFRDEIMRVWPERGKLSLRELRARSKIALYNPEFDSDIMGFFNLFVTYHSISATKKFSNENERDLQLVALAALADIMPLVDENRIFVRRGIASINAGNAREGLRELLALAGLLSEGRTITSTDLSWNINPALNATGRLGQPEIGLGLLTEKESDRRISIANRIIAMNNERKQFGADAWEYGNPKAQESIDANGGKLCVIVDERINRGVSGILAGKLVSAYNVPAMAMTFVDGTAIGSMRSCRSFDATAFLDALDKEGAKDGKPGLFISHGGHDYAAGFSFEKSRLDEFLSAVKKFVPSIKLSDDDTETFDIDAELPQRYLDTDEFDIFTVIDRFEPYGEENAGLIFMSRSLRISDAKKFGKPESRHLKLTFDCGRTKWPALLWNGAESLDKDFSVGDCVDVIYNIERNFYNGNTTPQMKIIDIRRAGA</sequence>
<dbReference type="Gene3D" id="3.90.1640.30">
    <property type="match status" value="2"/>
</dbReference>
<evidence type="ECO:0000256" key="2">
    <source>
        <dbReference type="ARBA" id="ARBA00019841"/>
    </source>
</evidence>
<dbReference type="eggNOG" id="COG0608">
    <property type="taxonomic scope" value="Bacteria"/>
</dbReference>
<dbReference type="PANTHER" id="PTHR30255">
    <property type="entry name" value="SINGLE-STRANDED-DNA-SPECIFIC EXONUCLEASE RECJ"/>
    <property type="match status" value="1"/>
</dbReference>
<evidence type="ECO:0000256" key="1">
    <source>
        <dbReference type="ARBA" id="ARBA00005915"/>
    </source>
</evidence>
<dbReference type="InterPro" id="IPR001667">
    <property type="entry name" value="DDH_dom"/>
</dbReference>
<evidence type="ECO:0000259" key="7">
    <source>
        <dbReference type="Pfam" id="PF02272"/>
    </source>
</evidence>
<dbReference type="Pfam" id="PF02272">
    <property type="entry name" value="DHHA1"/>
    <property type="match status" value="1"/>
</dbReference>
<dbReference type="Pfam" id="PF01368">
    <property type="entry name" value="DHH"/>
    <property type="match status" value="1"/>
</dbReference>
<dbReference type="InterPro" id="IPR051673">
    <property type="entry name" value="SSDNA_exonuclease_RecJ"/>
</dbReference>
<comment type="similarity">
    <text evidence="1">Belongs to the RecJ family.</text>
</comment>
<keyword evidence="4 9" id="KW-0378">Hydrolase</keyword>
<dbReference type="InterPro" id="IPR041122">
    <property type="entry name" value="RecJ_OB"/>
</dbReference>
<dbReference type="GO" id="GO:0003676">
    <property type="term" value="F:nucleic acid binding"/>
    <property type="evidence" value="ECO:0007669"/>
    <property type="project" value="InterPro"/>
</dbReference>
<name>H7ENX4_9SPIR</name>
<dbReference type="Proteomes" id="UP000003571">
    <property type="component" value="Unassembled WGS sequence"/>
</dbReference>